<dbReference type="AlphaFoldDB" id="E4YHW4"/>
<proteinExistence type="predicted"/>
<evidence type="ECO:0000313" key="1">
    <source>
        <dbReference type="EMBL" id="CBY35084.1"/>
    </source>
</evidence>
<name>E4YHW4_OIKDI</name>
<protein>
    <submittedName>
        <fullName evidence="1">Uncharacterized protein</fullName>
    </submittedName>
</protein>
<dbReference type="Proteomes" id="UP000011014">
    <property type="component" value="Unassembled WGS sequence"/>
</dbReference>
<organism evidence="1">
    <name type="scientific">Oikopleura dioica</name>
    <name type="common">Tunicate</name>
    <dbReference type="NCBI Taxonomy" id="34765"/>
    <lineage>
        <taxon>Eukaryota</taxon>
        <taxon>Metazoa</taxon>
        <taxon>Chordata</taxon>
        <taxon>Tunicata</taxon>
        <taxon>Appendicularia</taxon>
        <taxon>Copelata</taxon>
        <taxon>Oikopleuridae</taxon>
        <taxon>Oikopleura</taxon>
    </lineage>
</organism>
<reference evidence="1" key="1">
    <citation type="journal article" date="2010" name="Science">
        <title>Plasticity of animal genome architecture unmasked by rapid evolution of a pelagic tunicate.</title>
        <authorList>
            <person name="Denoeud F."/>
            <person name="Henriet S."/>
            <person name="Mungpakdee S."/>
            <person name="Aury J.M."/>
            <person name="Da Silva C."/>
            <person name="Brinkmann H."/>
            <person name="Mikhaleva J."/>
            <person name="Olsen L.C."/>
            <person name="Jubin C."/>
            <person name="Canestro C."/>
            <person name="Bouquet J.M."/>
            <person name="Danks G."/>
            <person name="Poulain J."/>
            <person name="Campsteijn C."/>
            <person name="Adamski M."/>
            <person name="Cross I."/>
            <person name="Yadetie F."/>
            <person name="Muffato M."/>
            <person name="Louis A."/>
            <person name="Butcher S."/>
            <person name="Tsagkogeorga G."/>
            <person name="Konrad A."/>
            <person name="Singh S."/>
            <person name="Jensen M.F."/>
            <person name="Cong E.H."/>
            <person name="Eikeseth-Otteraa H."/>
            <person name="Noel B."/>
            <person name="Anthouard V."/>
            <person name="Porcel B.M."/>
            <person name="Kachouri-Lafond R."/>
            <person name="Nishino A."/>
            <person name="Ugolini M."/>
            <person name="Chourrout P."/>
            <person name="Nishida H."/>
            <person name="Aasland R."/>
            <person name="Huzurbazar S."/>
            <person name="Westhof E."/>
            <person name="Delsuc F."/>
            <person name="Lehrach H."/>
            <person name="Reinhardt R."/>
            <person name="Weissenbach J."/>
            <person name="Roy S.W."/>
            <person name="Artiguenave F."/>
            <person name="Postlethwait J.H."/>
            <person name="Manak J.R."/>
            <person name="Thompson E.M."/>
            <person name="Jaillon O."/>
            <person name="Du Pasquier L."/>
            <person name="Boudinot P."/>
            <person name="Liberles D.A."/>
            <person name="Volff J.N."/>
            <person name="Philippe H."/>
            <person name="Lenhard B."/>
            <person name="Roest Crollius H."/>
            <person name="Wincker P."/>
            <person name="Chourrout D."/>
        </authorList>
    </citation>
    <scope>NUCLEOTIDE SEQUENCE [LARGE SCALE GENOMIC DNA]</scope>
</reference>
<gene>
    <name evidence="1" type="ORF">GSOID_T00026875001</name>
</gene>
<accession>E4YHW4</accession>
<dbReference type="EMBL" id="FN654584">
    <property type="protein sequence ID" value="CBY35084.1"/>
    <property type="molecule type" value="Genomic_DNA"/>
</dbReference>
<sequence>MSSLMSPRVEINGEVHPYNKYFCNSANAKNTAYETWSSSKVFAAANAGSTLRKGSPTCSPRNFGLDAKVWGKNGYTKLADLVTAVVSYDETAGYSSNGLSAYYHDIGGRDAINALVKKRVLVVFLNLQYRMTWLGQPQNSLGGNYGASVPSDLGTTFINEYGEACAIPRDNPSQVYPNSLTMLARRDVNSRKRYNSWCTLKIRLILVSYFPGFLRF</sequence>